<dbReference type="Proteomes" id="UP000237000">
    <property type="component" value="Unassembled WGS sequence"/>
</dbReference>
<dbReference type="STRING" id="63057.A0A2P5F774"/>
<dbReference type="PANTHER" id="PTHR47926">
    <property type="entry name" value="PENTATRICOPEPTIDE REPEAT-CONTAINING PROTEIN"/>
    <property type="match status" value="1"/>
</dbReference>
<reference evidence="5" key="1">
    <citation type="submission" date="2016-06" db="EMBL/GenBank/DDBJ databases">
        <title>Parallel loss of symbiosis genes in relatives of nitrogen-fixing non-legume Parasponia.</title>
        <authorList>
            <person name="Van Velzen R."/>
            <person name="Holmer R."/>
            <person name="Bu F."/>
            <person name="Rutten L."/>
            <person name="Van Zeijl A."/>
            <person name="Liu W."/>
            <person name="Santuari L."/>
            <person name="Cao Q."/>
            <person name="Sharma T."/>
            <person name="Shen D."/>
            <person name="Roswanjaya Y."/>
            <person name="Wardhani T."/>
            <person name="Kalhor M.S."/>
            <person name="Jansen J."/>
            <person name="Van den Hoogen J."/>
            <person name="Gungor B."/>
            <person name="Hartog M."/>
            <person name="Hontelez J."/>
            <person name="Verver J."/>
            <person name="Yang W.-C."/>
            <person name="Schijlen E."/>
            <person name="Repin R."/>
            <person name="Schilthuizen M."/>
            <person name="Schranz E."/>
            <person name="Heidstra R."/>
            <person name="Miyata K."/>
            <person name="Fedorova E."/>
            <person name="Kohlen W."/>
            <person name="Bisseling T."/>
            <person name="Smit S."/>
            <person name="Geurts R."/>
        </authorList>
    </citation>
    <scope>NUCLEOTIDE SEQUENCE [LARGE SCALE GENOMIC DNA]</scope>
    <source>
        <strain evidence="5">cv. RG33-2</strain>
    </source>
</reference>
<dbReference type="PROSITE" id="PS51375">
    <property type="entry name" value="PPR"/>
    <property type="match status" value="5"/>
</dbReference>
<feature type="repeat" description="PPR" evidence="3">
    <location>
        <begin position="165"/>
        <end position="195"/>
    </location>
</feature>
<dbReference type="AlphaFoldDB" id="A0A2P5F774"/>
<keyword evidence="5" id="KW-1185">Reference proteome</keyword>
<feature type="repeat" description="PPR" evidence="3">
    <location>
        <begin position="398"/>
        <end position="432"/>
    </location>
</feature>
<dbReference type="GO" id="GO:0003723">
    <property type="term" value="F:RNA binding"/>
    <property type="evidence" value="ECO:0007669"/>
    <property type="project" value="InterPro"/>
</dbReference>
<dbReference type="InterPro" id="IPR002885">
    <property type="entry name" value="PPR_rpt"/>
</dbReference>
<dbReference type="SUPFAM" id="SSF48452">
    <property type="entry name" value="TPR-like"/>
    <property type="match status" value="2"/>
</dbReference>
<name>A0A2P5F774_TREOI</name>
<comment type="caution">
    <text evidence="4">The sequence shown here is derived from an EMBL/GenBank/DDBJ whole genome shotgun (WGS) entry which is preliminary data.</text>
</comment>
<dbReference type="InterPro" id="IPR046960">
    <property type="entry name" value="PPR_At4g14850-like_plant"/>
</dbReference>
<accession>A0A2P5F774</accession>
<evidence type="ECO:0000313" key="5">
    <source>
        <dbReference type="Proteomes" id="UP000237000"/>
    </source>
</evidence>
<proteinExistence type="inferred from homology"/>
<dbReference type="NCBIfam" id="TIGR00756">
    <property type="entry name" value="PPR"/>
    <property type="match status" value="6"/>
</dbReference>
<protein>
    <submittedName>
        <fullName evidence="4">Tetratricopeptide-like helical domain containing protein</fullName>
    </submittedName>
</protein>
<feature type="repeat" description="PPR" evidence="3">
    <location>
        <begin position="64"/>
        <end position="98"/>
    </location>
</feature>
<dbReference type="Pfam" id="PF20431">
    <property type="entry name" value="E_motif"/>
    <property type="match status" value="1"/>
</dbReference>
<organism evidence="4 5">
    <name type="scientific">Trema orientale</name>
    <name type="common">Charcoal tree</name>
    <name type="synonym">Celtis orientalis</name>
    <dbReference type="NCBI Taxonomy" id="63057"/>
    <lineage>
        <taxon>Eukaryota</taxon>
        <taxon>Viridiplantae</taxon>
        <taxon>Streptophyta</taxon>
        <taxon>Embryophyta</taxon>
        <taxon>Tracheophyta</taxon>
        <taxon>Spermatophyta</taxon>
        <taxon>Magnoliopsida</taxon>
        <taxon>eudicotyledons</taxon>
        <taxon>Gunneridae</taxon>
        <taxon>Pentapetalae</taxon>
        <taxon>rosids</taxon>
        <taxon>fabids</taxon>
        <taxon>Rosales</taxon>
        <taxon>Cannabaceae</taxon>
        <taxon>Trema</taxon>
    </lineage>
</organism>
<comment type="similarity">
    <text evidence="1">Belongs to the PPR family. PCMP-H subfamily.</text>
</comment>
<dbReference type="InParanoid" id="A0A2P5F774"/>
<dbReference type="FunFam" id="1.25.40.10:FF:001093">
    <property type="entry name" value="Pentatricopeptide repeat-containing protein At2g34400"/>
    <property type="match status" value="1"/>
</dbReference>
<dbReference type="Pfam" id="PF01535">
    <property type="entry name" value="PPR"/>
    <property type="match status" value="3"/>
</dbReference>
<dbReference type="Gene3D" id="1.25.40.10">
    <property type="entry name" value="Tetratricopeptide repeat domain"/>
    <property type="match status" value="4"/>
</dbReference>
<feature type="repeat" description="PPR" evidence="3">
    <location>
        <begin position="196"/>
        <end position="230"/>
    </location>
</feature>
<dbReference type="EMBL" id="JXTC01000057">
    <property type="protein sequence ID" value="PON93658.1"/>
    <property type="molecule type" value="Genomic_DNA"/>
</dbReference>
<dbReference type="OrthoDB" id="185373at2759"/>
<keyword evidence="2" id="KW-0677">Repeat</keyword>
<feature type="repeat" description="PPR" evidence="3">
    <location>
        <begin position="297"/>
        <end position="331"/>
    </location>
</feature>
<evidence type="ECO:0000313" key="4">
    <source>
        <dbReference type="EMBL" id="PON93658.1"/>
    </source>
</evidence>
<dbReference type="FunFam" id="1.25.40.10:FF:000348">
    <property type="entry name" value="Pentatricopeptide repeat-containing protein chloroplastic"/>
    <property type="match status" value="1"/>
</dbReference>
<evidence type="ECO:0000256" key="1">
    <source>
        <dbReference type="ARBA" id="ARBA00006643"/>
    </source>
</evidence>
<evidence type="ECO:0000256" key="3">
    <source>
        <dbReference type="PROSITE-ProRule" id="PRU00708"/>
    </source>
</evidence>
<dbReference type="GO" id="GO:0009451">
    <property type="term" value="P:RNA modification"/>
    <property type="evidence" value="ECO:0007669"/>
    <property type="project" value="InterPro"/>
</dbReference>
<dbReference type="FunFam" id="1.25.40.10:FF:000333">
    <property type="entry name" value="Pentatricopeptide repeat-containing protein"/>
    <property type="match status" value="1"/>
</dbReference>
<sequence>MAIHMERYLTSLLHSSLQLNQLKQVHTLIITNYPDLAPLFVKRLLGSSAIGYGRKVFDKIPQPDQFLYNSLVCAYSKLNLNEDALAMFSLMHRSGIRVDFFAVPPTIKSCLLLQDVDVGKQVQCLAINYGFDSSVFVQTALMDFYARHGDLVSARKIFDGIFIKDPVCYNCLISVYSKSGDTEAARRLFDDMTERTVVSWNSMISGYAQNGEYHDGLRIFERMLAEKFRPNEITLVSLLSICAKLGDLELGLRIMKYIDDNNLCSNMIVSTAILEMYVKCGAVDDARKEFDRMIRRDVVTWSAMIAGYAQNGRPSEAVELFELMMSENIKPNDVALVSVLSACAQLSLVEAGERIGAYIECQSFDSNVYVASALLDMHSKFGDIDKARQVFNKMQVKDIVSWNSMIVGLAVNGYGEEAISLYEKMKETTMRPNGITFLGLLTACTHAGLVKLGLEFFRSMKSDYGITPEMEHHACIVDIFCRSGRLKEAFEFICRMEVEPNAVIWGTLLNASRTNLNVELAEISLKKLLELEPENSGNYVLLSNIYASEGRWQEALKVRNLMKDKRVKKEVAYSCIAVNNELHNFLVGDTSHPEWNKVSSIVDELAIQLTSAGCDLNWDLERY</sequence>
<dbReference type="Pfam" id="PF13041">
    <property type="entry name" value="PPR_2"/>
    <property type="match status" value="4"/>
</dbReference>
<dbReference type="InterPro" id="IPR046848">
    <property type="entry name" value="E_motif"/>
</dbReference>
<dbReference type="InterPro" id="IPR011990">
    <property type="entry name" value="TPR-like_helical_dom_sf"/>
</dbReference>
<gene>
    <name evidence="4" type="ORF">TorRG33x02_106420</name>
</gene>
<evidence type="ECO:0000256" key="2">
    <source>
        <dbReference type="ARBA" id="ARBA00022737"/>
    </source>
</evidence>